<proteinExistence type="predicted"/>
<gene>
    <name evidence="1" type="ORF">IMSHALPRED_004797</name>
</gene>
<comment type="caution">
    <text evidence="1">The sequence shown here is derived from an EMBL/GenBank/DDBJ whole genome shotgun (WGS) entry which is preliminary data.</text>
</comment>
<organism evidence="1 2">
    <name type="scientific">Imshaugia aleurites</name>
    <dbReference type="NCBI Taxonomy" id="172621"/>
    <lineage>
        <taxon>Eukaryota</taxon>
        <taxon>Fungi</taxon>
        <taxon>Dikarya</taxon>
        <taxon>Ascomycota</taxon>
        <taxon>Pezizomycotina</taxon>
        <taxon>Lecanoromycetes</taxon>
        <taxon>OSLEUM clade</taxon>
        <taxon>Lecanoromycetidae</taxon>
        <taxon>Lecanorales</taxon>
        <taxon>Lecanorineae</taxon>
        <taxon>Parmeliaceae</taxon>
        <taxon>Imshaugia</taxon>
    </lineage>
</organism>
<evidence type="ECO:0000313" key="1">
    <source>
        <dbReference type="EMBL" id="CAF9920027.1"/>
    </source>
</evidence>
<dbReference type="OrthoDB" id="1896086at2759"/>
<protein>
    <submittedName>
        <fullName evidence="1">Uncharacterized protein</fullName>
    </submittedName>
</protein>
<dbReference type="Proteomes" id="UP000664534">
    <property type="component" value="Unassembled WGS sequence"/>
</dbReference>
<accession>A0A8H3FCA2</accession>
<dbReference type="EMBL" id="CAJPDT010000024">
    <property type="protein sequence ID" value="CAF9920027.1"/>
    <property type="molecule type" value="Genomic_DNA"/>
</dbReference>
<dbReference type="AlphaFoldDB" id="A0A8H3FCA2"/>
<keyword evidence="2" id="KW-1185">Reference proteome</keyword>
<sequence>MAQEAQTLVQSVAEYSLFSYLDIPRLTILAVIASGVALEASNTDDPALDYGTFLFADYTCATMSLSSTPACPSVTLTFSSPVLETVTTVWSHAPLLVHAQVTQKLNMFQPIPCATPGCLLLGPDQDNIYSPDSDGECDKGSKFEGCHCVETSNNMQNQQLPNAAAWFQAWQYENSIFNKSVATTTSAAPATPTLGTLTCKPYVTDSFECCSKSWGTPVPSVIKQTAGNMVAQFQWGTTVDSTAYNITQTGKVVEKPGKGVQYMMNIGWQNGCTAYSSQYPDNPLGKSGDDTISYTTILEEIASNCTALTSNQNLGGEIVAGCLVYGFYPSWIPGVWANPPDLTLYWEAGGNICPFQCH</sequence>
<evidence type="ECO:0000313" key="2">
    <source>
        <dbReference type="Proteomes" id="UP000664534"/>
    </source>
</evidence>
<reference evidence="1" key="1">
    <citation type="submission" date="2021-03" db="EMBL/GenBank/DDBJ databases">
        <authorList>
            <person name="Tagirdzhanova G."/>
        </authorList>
    </citation>
    <scope>NUCLEOTIDE SEQUENCE</scope>
</reference>
<name>A0A8H3FCA2_9LECA</name>